<reference evidence="2" key="1">
    <citation type="journal article" date="2011" name="PLoS Genet.">
        <title>Genomic analysis of the necrotrophic fungal pathogens Sclerotinia sclerotiorum and Botrytis cinerea.</title>
        <authorList>
            <person name="Amselem J."/>
            <person name="Cuomo C.A."/>
            <person name="van Kan J.A."/>
            <person name="Viaud M."/>
            <person name="Benito E.P."/>
            <person name="Couloux A."/>
            <person name="Coutinho P.M."/>
            <person name="de Vries R.P."/>
            <person name="Dyer P.S."/>
            <person name="Fillinger S."/>
            <person name="Fournier E."/>
            <person name="Gout L."/>
            <person name="Hahn M."/>
            <person name="Kohn L."/>
            <person name="Lapalu N."/>
            <person name="Plummer K.M."/>
            <person name="Pradier J.M."/>
            <person name="Quevillon E."/>
            <person name="Sharon A."/>
            <person name="Simon A."/>
            <person name="ten Have A."/>
            <person name="Tudzynski B."/>
            <person name="Tudzynski P."/>
            <person name="Wincker P."/>
            <person name="Andrew M."/>
            <person name="Anthouard V."/>
            <person name="Beever R.E."/>
            <person name="Beffa R."/>
            <person name="Benoit I."/>
            <person name="Bouzid O."/>
            <person name="Brault B."/>
            <person name="Chen Z."/>
            <person name="Choquer M."/>
            <person name="Collemare J."/>
            <person name="Cotton P."/>
            <person name="Danchin E.G."/>
            <person name="Da Silva C."/>
            <person name="Gautier A."/>
            <person name="Giraud C."/>
            <person name="Giraud T."/>
            <person name="Gonzalez C."/>
            <person name="Grossetete S."/>
            <person name="Guldener U."/>
            <person name="Henrissat B."/>
            <person name="Howlett B.J."/>
            <person name="Kodira C."/>
            <person name="Kretschmer M."/>
            <person name="Lappartient A."/>
            <person name="Leroch M."/>
            <person name="Levis C."/>
            <person name="Mauceli E."/>
            <person name="Neuveglise C."/>
            <person name="Oeser B."/>
            <person name="Pearson M."/>
            <person name="Poulain J."/>
            <person name="Poussereau N."/>
            <person name="Quesneville H."/>
            <person name="Rascle C."/>
            <person name="Schumacher J."/>
            <person name="Segurens B."/>
            <person name="Sexton A."/>
            <person name="Silva E."/>
            <person name="Sirven C."/>
            <person name="Soanes D.M."/>
            <person name="Talbot N.J."/>
            <person name="Templeton M."/>
            <person name="Yandava C."/>
            <person name="Yarden O."/>
            <person name="Zeng Q."/>
            <person name="Rollins J.A."/>
            <person name="Lebrun M.H."/>
            <person name="Dickman M."/>
        </authorList>
    </citation>
    <scope>NUCLEOTIDE SEQUENCE [LARGE SCALE GENOMIC DNA]</scope>
    <source>
        <strain evidence="2">ATCC 18683 / 1980 / Ss-1</strain>
    </source>
</reference>
<dbReference type="RefSeq" id="XP_001596241.1">
    <property type="nucleotide sequence ID" value="XM_001596191.1"/>
</dbReference>
<dbReference type="Proteomes" id="UP000001312">
    <property type="component" value="Unassembled WGS sequence"/>
</dbReference>
<dbReference type="InParanoid" id="A7EAX5"/>
<accession>A7EAX5</accession>
<gene>
    <name evidence="1" type="ORF">SS1G_02460</name>
</gene>
<sequence>MSSNVTKGVHTDRYIVINKIATLTGIFTDVSDTENMTFHPSLGVAPVAFSRTGSHAGTVSFLRTRMLQRVS</sequence>
<dbReference type="HOGENOM" id="CLU_2741562_0_0_1"/>
<evidence type="ECO:0000313" key="1">
    <source>
        <dbReference type="EMBL" id="EDN99603.1"/>
    </source>
</evidence>
<protein>
    <submittedName>
        <fullName evidence="1">Uncharacterized protein</fullName>
    </submittedName>
</protein>
<evidence type="ECO:0000313" key="2">
    <source>
        <dbReference type="Proteomes" id="UP000001312"/>
    </source>
</evidence>
<dbReference type="KEGG" id="ssl:SS1G_02460"/>
<proteinExistence type="predicted"/>
<name>A7EAX5_SCLS1</name>
<keyword evidence="2" id="KW-1185">Reference proteome</keyword>
<dbReference type="EMBL" id="CH476623">
    <property type="protein sequence ID" value="EDN99603.1"/>
    <property type="molecule type" value="Genomic_DNA"/>
</dbReference>
<dbReference type="GeneID" id="5492597"/>
<dbReference type="AlphaFoldDB" id="A7EAX5"/>
<organism evidence="1 2">
    <name type="scientific">Sclerotinia sclerotiorum (strain ATCC 18683 / 1980 / Ss-1)</name>
    <name type="common">White mold</name>
    <name type="synonym">Whetzelinia sclerotiorum</name>
    <dbReference type="NCBI Taxonomy" id="665079"/>
    <lineage>
        <taxon>Eukaryota</taxon>
        <taxon>Fungi</taxon>
        <taxon>Dikarya</taxon>
        <taxon>Ascomycota</taxon>
        <taxon>Pezizomycotina</taxon>
        <taxon>Leotiomycetes</taxon>
        <taxon>Helotiales</taxon>
        <taxon>Sclerotiniaceae</taxon>
        <taxon>Sclerotinia</taxon>
    </lineage>
</organism>